<evidence type="ECO:0008006" key="4">
    <source>
        <dbReference type="Google" id="ProtNLM"/>
    </source>
</evidence>
<gene>
    <name evidence="2" type="ORF">PXEA_LOCUS5866</name>
</gene>
<dbReference type="Gene3D" id="3.10.580.10">
    <property type="entry name" value="CBS-domain"/>
    <property type="match status" value="1"/>
</dbReference>
<dbReference type="InterPro" id="IPR046342">
    <property type="entry name" value="CBS_dom_sf"/>
</dbReference>
<organism evidence="2 3">
    <name type="scientific">Protopolystoma xenopodis</name>
    <dbReference type="NCBI Taxonomy" id="117903"/>
    <lineage>
        <taxon>Eukaryota</taxon>
        <taxon>Metazoa</taxon>
        <taxon>Spiralia</taxon>
        <taxon>Lophotrochozoa</taxon>
        <taxon>Platyhelminthes</taxon>
        <taxon>Monogenea</taxon>
        <taxon>Polyopisthocotylea</taxon>
        <taxon>Polystomatidea</taxon>
        <taxon>Polystomatidae</taxon>
        <taxon>Protopolystoma</taxon>
    </lineage>
</organism>
<comment type="caution">
    <text evidence="2">The sequence shown here is derived from an EMBL/GenBank/DDBJ whole genome shotgun (WGS) entry which is preliminary data.</text>
</comment>
<dbReference type="AlphaFoldDB" id="A0A448WI92"/>
<name>A0A448WI92_9PLAT</name>
<feature type="compositionally biased region" description="Polar residues" evidence="1">
    <location>
        <begin position="101"/>
        <end position="114"/>
    </location>
</feature>
<dbReference type="Proteomes" id="UP000784294">
    <property type="component" value="Unassembled WGS sequence"/>
</dbReference>
<feature type="region of interest" description="Disordered" evidence="1">
    <location>
        <begin position="81"/>
        <end position="114"/>
    </location>
</feature>
<protein>
    <recommendedName>
        <fullName evidence="4">CBS domain-containing protein</fullName>
    </recommendedName>
</protein>
<reference evidence="2" key="1">
    <citation type="submission" date="2018-11" db="EMBL/GenBank/DDBJ databases">
        <authorList>
            <consortium name="Pathogen Informatics"/>
        </authorList>
    </citation>
    <scope>NUCLEOTIDE SEQUENCE</scope>
</reference>
<proteinExistence type="predicted"/>
<keyword evidence="3" id="KW-1185">Reference proteome</keyword>
<dbReference type="EMBL" id="CAAALY010014725">
    <property type="protein sequence ID" value="VEL12426.1"/>
    <property type="molecule type" value="Genomic_DNA"/>
</dbReference>
<evidence type="ECO:0000313" key="2">
    <source>
        <dbReference type="EMBL" id="VEL12426.1"/>
    </source>
</evidence>
<accession>A0A448WI92</accession>
<dbReference type="OrthoDB" id="6283370at2759"/>
<dbReference type="SUPFAM" id="SSF54631">
    <property type="entry name" value="CBS-domain pair"/>
    <property type="match status" value="1"/>
</dbReference>
<evidence type="ECO:0000313" key="3">
    <source>
        <dbReference type="Proteomes" id="UP000784294"/>
    </source>
</evidence>
<feature type="compositionally biased region" description="Polar residues" evidence="1">
    <location>
        <begin position="81"/>
        <end position="93"/>
    </location>
</feature>
<sequence>MEIGKAFRALAYNGIRAAPVWSSSSQSFTGMLTVTDFTLMLNVCWRQLAAARMSGTGNDAGAGVFIDSPPTTRATRTKYKTNQVSTSLPSSPRGSLIEPSADQTSQVSATASGTVSRPAGCSHWINLTLDDLETLTVERWKGINAD</sequence>
<evidence type="ECO:0000256" key="1">
    <source>
        <dbReference type="SAM" id="MobiDB-lite"/>
    </source>
</evidence>